<gene>
    <name evidence="1" type="ORF">IEN85_03615</name>
</gene>
<sequence length="622" mass="68776">MSFVLSRLRFFASFLIEGRLRAYLKRELLDSFLGRGLGRLRRSRPSLRLGIWLLAAGMGQAAARGDAAEWVAPEMGEAELLEDAAFAKAYRELREAGLDSLEEVFRLGQFYQANAFLEEAATCYRQVAGAAGGQLGARARYLLSVVEEARGNFAEAEDILQRLREEGVETPMGLLRLADLRAANGGDAEALYEACLSREASFAGASIALAKRAMRGGDMEAAKRRLRECLRREPECGDAALLLANIYAADGEQALAERFLEIGQANPRHTADRDPWLEALQEYRFGEYRLACDADELFTALRFEEARAVFERGLKLYPKSGDLWLGLAKLEFASDRRREAFAALQRAVSSPDATGQAYFIFADERYRDGDRQGALEICDAARGAGLLTARTALLEARCWRELGDLEATRDALDRGLADFRYDSDLLEASGDLAREEGRAELALRHYESALQMRPMAAALYAKLLATAIAERAWLAAERSLQLLAARMPQEGSLRRLKSQYWLARALEFEESEEREAWLSALRSAYESDAASEPLFRQVASRLAGNGEWLELSQLASDARAHLSESLHVYKMEGAALLQLGRIEEGIGCLRQARAKASASGDWEEAQRLAAMIAKLAGKAGSV</sequence>
<accession>A0A927F7G8</accession>
<dbReference type="InterPro" id="IPR011990">
    <property type="entry name" value="TPR-like_helical_dom_sf"/>
</dbReference>
<evidence type="ECO:0000313" key="1">
    <source>
        <dbReference type="EMBL" id="MBD5778565.1"/>
    </source>
</evidence>
<reference evidence="1" key="1">
    <citation type="submission" date="2020-09" db="EMBL/GenBank/DDBJ databases">
        <title>Pelagicoccus enzymogenes sp. nov. with an EPS production, isolated from marine sediment.</title>
        <authorList>
            <person name="Feng X."/>
        </authorList>
    </citation>
    <scope>NUCLEOTIDE SEQUENCE</scope>
    <source>
        <strain evidence="1">NFK12</strain>
    </source>
</reference>
<dbReference type="Gene3D" id="1.25.40.10">
    <property type="entry name" value="Tetratricopeptide repeat domain"/>
    <property type="match status" value="2"/>
</dbReference>
<dbReference type="EMBL" id="JACYFG010000006">
    <property type="protein sequence ID" value="MBD5778565.1"/>
    <property type="molecule type" value="Genomic_DNA"/>
</dbReference>
<dbReference type="Proteomes" id="UP000622317">
    <property type="component" value="Unassembled WGS sequence"/>
</dbReference>
<dbReference type="RefSeq" id="WP_191615701.1">
    <property type="nucleotide sequence ID" value="NZ_JACYFG010000006.1"/>
</dbReference>
<evidence type="ECO:0000313" key="2">
    <source>
        <dbReference type="Proteomes" id="UP000622317"/>
    </source>
</evidence>
<dbReference type="SUPFAM" id="SSF48452">
    <property type="entry name" value="TPR-like"/>
    <property type="match status" value="1"/>
</dbReference>
<dbReference type="AlphaFoldDB" id="A0A927F7G8"/>
<name>A0A927F7G8_9BACT</name>
<dbReference type="GO" id="GO:0006396">
    <property type="term" value="P:RNA processing"/>
    <property type="evidence" value="ECO:0007669"/>
    <property type="project" value="InterPro"/>
</dbReference>
<dbReference type="InterPro" id="IPR003107">
    <property type="entry name" value="HAT"/>
</dbReference>
<organism evidence="1 2">
    <name type="scientific">Pelagicoccus enzymogenes</name>
    <dbReference type="NCBI Taxonomy" id="2773457"/>
    <lineage>
        <taxon>Bacteria</taxon>
        <taxon>Pseudomonadati</taxon>
        <taxon>Verrucomicrobiota</taxon>
        <taxon>Opitutia</taxon>
        <taxon>Puniceicoccales</taxon>
        <taxon>Pelagicoccaceae</taxon>
        <taxon>Pelagicoccus</taxon>
    </lineage>
</organism>
<protein>
    <submittedName>
        <fullName evidence="1">Tetratricopeptide repeat protein</fullName>
    </submittedName>
</protein>
<keyword evidence="2" id="KW-1185">Reference proteome</keyword>
<dbReference type="SMART" id="SM00386">
    <property type="entry name" value="HAT"/>
    <property type="match status" value="2"/>
</dbReference>
<dbReference type="Pfam" id="PF13432">
    <property type="entry name" value="TPR_16"/>
    <property type="match status" value="2"/>
</dbReference>
<comment type="caution">
    <text evidence="1">The sequence shown here is derived from an EMBL/GenBank/DDBJ whole genome shotgun (WGS) entry which is preliminary data.</text>
</comment>
<dbReference type="Pfam" id="PF13428">
    <property type="entry name" value="TPR_14"/>
    <property type="match status" value="1"/>
</dbReference>
<dbReference type="SUPFAM" id="SSF81901">
    <property type="entry name" value="HCP-like"/>
    <property type="match status" value="1"/>
</dbReference>
<proteinExistence type="predicted"/>